<protein>
    <submittedName>
        <fullName evidence="3">Protein GVQW3-like</fullName>
    </submittedName>
</protein>
<dbReference type="Gene3D" id="1.10.10.1450">
    <property type="match status" value="1"/>
</dbReference>
<name>A0A6J2XIV7_SITOR</name>
<gene>
    <name evidence="3" type="primary">LOC115878638</name>
</gene>
<dbReference type="Proteomes" id="UP000504635">
    <property type="component" value="Unplaced"/>
</dbReference>
<dbReference type="GO" id="GO:0003676">
    <property type="term" value="F:nucleic acid binding"/>
    <property type="evidence" value="ECO:0007669"/>
    <property type="project" value="InterPro"/>
</dbReference>
<organism evidence="2 3">
    <name type="scientific">Sitophilus oryzae</name>
    <name type="common">Rice weevil</name>
    <name type="synonym">Curculio oryzae</name>
    <dbReference type="NCBI Taxonomy" id="7048"/>
    <lineage>
        <taxon>Eukaryota</taxon>
        <taxon>Metazoa</taxon>
        <taxon>Ecdysozoa</taxon>
        <taxon>Arthropoda</taxon>
        <taxon>Hexapoda</taxon>
        <taxon>Insecta</taxon>
        <taxon>Pterygota</taxon>
        <taxon>Neoptera</taxon>
        <taxon>Endopterygota</taxon>
        <taxon>Coleoptera</taxon>
        <taxon>Polyphaga</taxon>
        <taxon>Cucujiformia</taxon>
        <taxon>Curculionidae</taxon>
        <taxon>Dryophthorinae</taxon>
        <taxon>Sitophilus</taxon>
    </lineage>
</organism>
<evidence type="ECO:0000313" key="2">
    <source>
        <dbReference type="Proteomes" id="UP000504635"/>
    </source>
</evidence>
<feature type="domain" description="Mos1 transposase HTH" evidence="1">
    <location>
        <begin position="5"/>
        <end position="51"/>
    </location>
</feature>
<dbReference type="InterPro" id="IPR052709">
    <property type="entry name" value="Transposase-MT_Hybrid"/>
</dbReference>
<proteinExistence type="predicted"/>
<dbReference type="PANTHER" id="PTHR46060:SF1">
    <property type="entry name" value="MARINER MOS1 TRANSPOSASE-LIKE PROTEIN"/>
    <property type="match status" value="1"/>
</dbReference>
<dbReference type="InterPro" id="IPR036397">
    <property type="entry name" value="RNaseH_sf"/>
</dbReference>
<keyword evidence="2" id="KW-1185">Reference proteome</keyword>
<evidence type="ECO:0000259" key="1">
    <source>
        <dbReference type="Pfam" id="PF17906"/>
    </source>
</evidence>
<accession>A0A6J2XIV7</accession>
<dbReference type="RefSeq" id="XP_030751041.1">
    <property type="nucleotide sequence ID" value="XM_030895181.1"/>
</dbReference>
<reference evidence="3" key="1">
    <citation type="submission" date="2025-08" db="UniProtKB">
        <authorList>
            <consortium name="RefSeq"/>
        </authorList>
    </citation>
    <scope>IDENTIFICATION</scope>
    <source>
        <tissue evidence="3">Gonads</tissue>
    </source>
</reference>
<dbReference type="AlphaFoldDB" id="A0A6J2XIV7"/>
<dbReference type="Pfam" id="PF17906">
    <property type="entry name" value="HTH_48"/>
    <property type="match status" value="1"/>
</dbReference>
<dbReference type="Gene3D" id="3.30.420.10">
    <property type="entry name" value="Ribonuclease H-like superfamily/Ribonuclease H"/>
    <property type="match status" value="1"/>
</dbReference>
<sequence length="175" mass="20587">MNEIEYRAVIRFLFLKKKTNDEIKIELDDVYGDSALSLSTIKYWTAEFKRGRTIIFDDGRTGRPREVATPEVVDKIHGMVIDDRRVRVCEIAKAVGMSRDRVENILHEYLGMRKLAARWEPHLLNADNKRNRVTTSKECLAMFNHNKKDFLRHFVTVDETWIHHNTPDTKEQSNQ</sequence>
<dbReference type="InParanoid" id="A0A6J2XIV7"/>
<evidence type="ECO:0000313" key="3">
    <source>
        <dbReference type="RefSeq" id="XP_030751041.1"/>
    </source>
</evidence>
<dbReference type="GeneID" id="115878638"/>
<dbReference type="InterPro" id="IPR041426">
    <property type="entry name" value="Mos1_HTH"/>
</dbReference>
<dbReference type="OrthoDB" id="8189655at2759"/>
<dbReference type="KEGG" id="soy:115878638"/>
<dbReference type="PANTHER" id="PTHR46060">
    <property type="entry name" value="MARINER MOS1 TRANSPOSASE-LIKE PROTEIN"/>
    <property type="match status" value="1"/>
</dbReference>